<feature type="chain" id="PRO_5032334440" evidence="1">
    <location>
        <begin position="27"/>
        <end position="514"/>
    </location>
</feature>
<reference evidence="2 3" key="1">
    <citation type="submission" date="2020-08" db="EMBL/GenBank/DDBJ databases">
        <title>Genomic Encyclopedia of Type Strains, Phase IV (KMG-IV): sequencing the most valuable type-strain genomes for metagenomic binning, comparative biology and taxonomic classification.</title>
        <authorList>
            <person name="Goeker M."/>
        </authorList>
    </citation>
    <scope>NUCLEOTIDE SEQUENCE [LARGE SCALE GENOMIC DNA]</scope>
    <source>
        <strain evidence="2 3">DSM 105074</strain>
    </source>
</reference>
<keyword evidence="3" id="KW-1185">Reference proteome</keyword>
<dbReference type="SUPFAM" id="SSF56935">
    <property type="entry name" value="Porins"/>
    <property type="match status" value="1"/>
</dbReference>
<feature type="signal peptide" evidence="1">
    <location>
        <begin position="1"/>
        <end position="26"/>
    </location>
</feature>
<comment type="caution">
    <text evidence="2">The sequence shown here is derived from an EMBL/GenBank/DDBJ whole genome shotgun (WGS) entry which is preliminary data.</text>
</comment>
<organism evidence="2 3">
    <name type="scientific">Rhabdobacter roseus</name>
    <dbReference type="NCBI Taxonomy" id="1655419"/>
    <lineage>
        <taxon>Bacteria</taxon>
        <taxon>Pseudomonadati</taxon>
        <taxon>Bacteroidota</taxon>
        <taxon>Cytophagia</taxon>
        <taxon>Cytophagales</taxon>
        <taxon>Cytophagaceae</taxon>
        <taxon>Rhabdobacter</taxon>
    </lineage>
</organism>
<protein>
    <submittedName>
        <fullName evidence="2">Uncharacterized protein</fullName>
    </submittedName>
</protein>
<evidence type="ECO:0000313" key="3">
    <source>
        <dbReference type="Proteomes" id="UP000557307"/>
    </source>
</evidence>
<dbReference type="RefSeq" id="WP_184172990.1">
    <property type="nucleotide sequence ID" value="NZ_JACHGF010000002.1"/>
</dbReference>
<evidence type="ECO:0000313" key="2">
    <source>
        <dbReference type="EMBL" id="MBB5283525.1"/>
    </source>
</evidence>
<dbReference type="Proteomes" id="UP000557307">
    <property type="component" value="Unassembled WGS sequence"/>
</dbReference>
<name>A0A840TKR0_9BACT</name>
<gene>
    <name evidence="2" type="ORF">HNQ92_001651</name>
</gene>
<sequence length="514" mass="56765">MKNNITQWIGVASVALLSLPASGQYAYDALRFSEINQTGTARFQAVGGNHTALGGDASSINGNPAGLGFYNRSELSLSPAFTNINTQSTYIDRLTTDGKTTPNLAHASLVIAGSAQSQYRKWKRTSIGISFSRQQSFQNVFSYSGRNNRSAYADYAVERANNRNISAEQLDLDYDPNTQEAFTTEGAYYQLYMINPSTALGPPYFRYDRDRPTDQMGTFESTGANTQWTFAYAGNYDDRLYVGLSLGFNRINYNYTNTLEDRFVNGTVFRGSTHIEDLNVRGNGFNGTLGLIYKASPDLQLGASITSPTFSSIRETFYEEVSADVIGIPTGNNQVFVPDVTRILMIPNDFDYRITSPLRASGGATYFLGTNGFLTGSVEYVGYQGMNVRTTMLSASDNTSFRNDTRREIQNTFKNTVNLRLGGEFRSGLFRARAGLAFLGDPYQERLDGINRSKLLYSAGVGVRGERFFADLTGTYNTFKSAFTPYVLNNPGDYASASIQNRMVNAMITVGTFF</sequence>
<keyword evidence="1" id="KW-0732">Signal</keyword>
<evidence type="ECO:0000256" key="1">
    <source>
        <dbReference type="SAM" id="SignalP"/>
    </source>
</evidence>
<dbReference type="EMBL" id="JACHGF010000002">
    <property type="protein sequence ID" value="MBB5283525.1"/>
    <property type="molecule type" value="Genomic_DNA"/>
</dbReference>
<dbReference type="Gene3D" id="2.40.160.60">
    <property type="entry name" value="Outer membrane protein transport protein (OMPP1/FadL/TodX)"/>
    <property type="match status" value="1"/>
</dbReference>
<accession>A0A840TKR0</accession>
<proteinExistence type="predicted"/>
<dbReference type="AlphaFoldDB" id="A0A840TKR0"/>